<dbReference type="Gene3D" id="1.20.1420.20">
    <property type="entry name" value="M75 peptidase, HXXE motif"/>
    <property type="match status" value="1"/>
</dbReference>
<dbReference type="Pfam" id="PF09375">
    <property type="entry name" value="Peptidase_M75"/>
    <property type="match status" value="1"/>
</dbReference>
<keyword evidence="6" id="KW-1185">Reference proteome</keyword>
<dbReference type="PROSITE" id="PS51318">
    <property type="entry name" value="TAT"/>
    <property type="match status" value="1"/>
</dbReference>
<organism evidence="5 6">
    <name type="scientific">Dongia rigui</name>
    <dbReference type="NCBI Taxonomy" id="940149"/>
    <lineage>
        <taxon>Bacteria</taxon>
        <taxon>Pseudomonadati</taxon>
        <taxon>Pseudomonadota</taxon>
        <taxon>Alphaproteobacteria</taxon>
        <taxon>Rhodospirillales</taxon>
        <taxon>Dongiaceae</taxon>
        <taxon>Dongia</taxon>
    </lineage>
</organism>
<comment type="subcellular location">
    <subcellularLocation>
        <location evidence="1">Cell envelope</location>
    </subcellularLocation>
</comment>
<dbReference type="InterPro" id="IPR018976">
    <property type="entry name" value="Imelysin-like"/>
</dbReference>
<accession>A0ABU5E459</accession>
<reference evidence="5 6" key="1">
    <citation type="journal article" date="2013" name="Antonie Van Leeuwenhoek">
        <title>Dongia rigui sp. nov., isolated from freshwater of a large wetland in Korea.</title>
        <authorList>
            <person name="Baik K.S."/>
            <person name="Hwang Y.M."/>
            <person name="Choi J.S."/>
            <person name="Kwon J."/>
            <person name="Seong C.N."/>
        </authorList>
    </citation>
    <scope>NUCLEOTIDE SEQUENCE [LARGE SCALE GENOMIC DNA]</scope>
    <source>
        <strain evidence="5 6">04SU4-P</strain>
    </source>
</reference>
<keyword evidence="2 3" id="KW-0732">Signal</keyword>
<evidence type="ECO:0000313" key="5">
    <source>
        <dbReference type="EMBL" id="MDY0874376.1"/>
    </source>
</evidence>
<dbReference type="CDD" id="cd14659">
    <property type="entry name" value="Imelysin-like_IPPA"/>
    <property type="match status" value="1"/>
</dbReference>
<comment type="caution">
    <text evidence="5">The sequence shown here is derived from an EMBL/GenBank/DDBJ whole genome shotgun (WGS) entry which is preliminary data.</text>
</comment>
<evidence type="ECO:0000259" key="4">
    <source>
        <dbReference type="Pfam" id="PF09375"/>
    </source>
</evidence>
<gene>
    <name evidence="5" type="ORF">SMD31_20720</name>
</gene>
<evidence type="ECO:0000256" key="1">
    <source>
        <dbReference type="ARBA" id="ARBA00004196"/>
    </source>
</evidence>
<protein>
    <submittedName>
        <fullName evidence="5">Imelysin family protein</fullName>
    </submittedName>
</protein>
<feature type="chain" id="PRO_5045175666" evidence="3">
    <location>
        <begin position="29"/>
        <end position="372"/>
    </location>
</feature>
<sequence>MTDQSNDKISRRQTLAALIAAGMVPAVARPADAAGAPDFGAFNAAFAQKIVLPAFDHLVEITAAFAKTADAFAATPDAAGLEAVKKGFNDVADAWALTQQFRIGALAQEQRAERFAYWPERRNVVEKQINALLAGKGQDGLAPDQLANGSVAVQGLPVLERILYGEDKGQHLLAGDEAERRRAIVVAIARNLKSIAADAQGIWAANIKDPAKAANIFAANPGEGIAQAYTNLLTITQIVADQKLGAPLGGADAANAKPKAAEQWRSGRSLRNIQLNLETARNSVLAPGGFADLLPSDQAALQDSVTKAFDDAIAATKAAGSDLSAAVTHQDHRKPVTALLVKVNHLRDLLRQQMPPALGVTLGFNELDGDGS</sequence>
<proteinExistence type="predicted"/>
<dbReference type="InterPro" id="IPR034984">
    <property type="entry name" value="Imelysin-like_IPPA"/>
</dbReference>
<feature type="signal peptide" evidence="3">
    <location>
        <begin position="1"/>
        <end position="28"/>
    </location>
</feature>
<dbReference type="RefSeq" id="WP_320502843.1">
    <property type="nucleotide sequence ID" value="NZ_JAXCLX010000004.1"/>
</dbReference>
<dbReference type="InterPro" id="IPR006311">
    <property type="entry name" value="TAT_signal"/>
</dbReference>
<dbReference type="EMBL" id="JAXCLX010000004">
    <property type="protein sequence ID" value="MDY0874376.1"/>
    <property type="molecule type" value="Genomic_DNA"/>
</dbReference>
<evidence type="ECO:0000256" key="2">
    <source>
        <dbReference type="ARBA" id="ARBA00022729"/>
    </source>
</evidence>
<evidence type="ECO:0000313" key="6">
    <source>
        <dbReference type="Proteomes" id="UP001271769"/>
    </source>
</evidence>
<evidence type="ECO:0000256" key="3">
    <source>
        <dbReference type="SAM" id="SignalP"/>
    </source>
</evidence>
<name>A0ABU5E459_9PROT</name>
<dbReference type="InterPro" id="IPR038352">
    <property type="entry name" value="Imelysin_sf"/>
</dbReference>
<feature type="domain" description="Imelysin-like" evidence="4">
    <location>
        <begin position="52"/>
        <end position="348"/>
    </location>
</feature>
<dbReference type="Proteomes" id="UP001271769">
    <property type="component" value="Unassembled WGS sequence"/>
</dbReference>